<sequence>MFRRNPVSVANDVRYLAARILGKSDDQDAVTALVETLDDPDPELVRTRILSLAAIASRDRANQDANKEGYLTRRYSPRAFMAFHTGMRLLPMLNSENRDMRLAVVRALGAIGQGIGRDEIGSGAIEPGDAEPETMDNIADNRHAAVSGPIIMALLARLEDNDITVRIEAIRSASVLGVDARTQSRTSQGAIHQSQIEHLVGRFKDMLQAPETSVRIAVARGIAHLLQHTDTKNTSALTQDMMPDTMDALVHTGFLGTGDEVREIARVMKHLDPRQATIRVLARLGALSNSAERRFAIEMLEEILK</sequence>
<reference evidence="1" key="1">
    <citation type="submission" date="2019-02" db="EMBL/GenBank/DDBJ databases">
        <authorList>
            <person name="Gruber-Vodicka R. H."/>
            <person name="Seah K. B. B."/>
        </authorList>
    </citation>
    <scope>NUCLEOTIDE SEQUENCE</scope>
    <source>
        <strain evidence="1">BECK_BZ197</strain>
    </source>
</reference>
<protein>
    <submittedName>
        <fullName evidence="1">HEAT repeat-containing protein</fullName>
    </submittedName>
</protein>
<dbReference type="EMBL" id="CAADFO010000047">
    <property type="protein sequence ID" value="VFK29271.1"/>
    <property type="molecule type" value="Genomic_DNA"/>
</dbReference>
<proteinExistence type="predicted"/>
<dbReference type="InterPro" id="IPR011989">
    <property type="entry name" value="ARM-like"/>
</dbReference>
<dbReference type="InterPro" id="IPR016024">
    <property type="entry name" value="ARM-type_fold"/>
</dbReference>
<gene>
    <name evidence="1" type="ORF">BECKMB1821G_GA0114241_104710</name>
</gene>
<accession>A0A450XJ04</accession>
<dbReference type="Gene3D" id="1.25.10.10">
    <property type="entry name" value="Leucine-rich Repeat Variant"/>
    <property type="match status" value="1"/>
</dbReference>
<name>A0A450XJ04_9GAMM</name>
<dbReference type="Pfam" id="PF13646">
    <property type="entry name" value="HEAT_2"/>
    <property type="match status" value="1"/>
</dbReference>
<organism evidence="1">
    <name type="scientific">Candidatus Kentrum sp. MB</name>
    <dbReference type="NCBI Taxonomy" id="2138164"/>
    <lineage>
        <taxon>Bacteria</taxon>
        <taxon>Pseudomonadati</taxon>
        <taxon>Pseudomonadota</taxon>
        <taxon>Gammaproteobacteria</taxon>
        <taxon>Candidatus Kentrum</taxon>
    </lineage>
</organism>
<dbReference type="AlphaFoldDB" id="A0A450XJ04"/>
<dbReference type="SUPFAM" id="SSF48371">
    <property type="entry name" value="ARM repeat"/>
    <property type="match status" value="1"/>
</dbReference>
<evidence type="ECO:0000313" key="1">
    <source>
        <dbReference type="EMBL" id="VFK29271.1"/>
    </source>
</evidence>